<feature type="non-terminal residue" evidence="2">
    <location>
        <position position="248"/>
    </location>
</feature>
<proteinExistence type="predicted"/>
<dbReference type="Pfam" id="PF08082">
    <property type="entry name" value="PRO8NT"/>
    <property type="match status" value="1"/>
</dbReference>
<dbReference type="GO" id="GO:0030623">
    <property type="term" value="F:U5 snRNA binding"/>
    <property type="evidence" value="ECO:0007669"/>
    <property type="project" value="TreeGrafter"/>
</dbReference>
<gene>
    <name evidence="2" type="ORF">EZS28_018439</name>
</gene>
<evidence type="ECO:0000259" key="1">
    <source>
        <dbReference type="Pfam" id="PF08082"/>
    </source>
</evidence>
<dbReference type="GO" id="GO:0097157">
    <property type="term" value="F:pre-mRNA intronic binding"/>
    <property type="evidence" value="ECO:0007669"/>
    <property type="project" value="TreeGrafter"/>
</dbReference>
<feature type="domain" description="PRO8NT" evidence="1">
    <location>
        <begin position="2"/>
        <end position="151"/>
    </location>
</feature>
<dbReference type="OrthoDB" id="1699641at2759"/>
<accession>A0A5J4VUB8</accession>
<dbReference type="EMBL" id="SNRW01004989">
    <property type="protein sequence ID" value="KAA6386035.1"/>
    <property type="molecule type" value="Genomic_DNA"/>
</dbReference>
<dbReference type="InterPro" id="IPR012591">
    <property type="entry name" value="PRO8NT"/>
</dbReference>
<dbReference type="GO" id="GO:0030620">
    <property type="term" value="F:U2 snRNA binding"/>
    <property type="evidence" value="ECO:0007669"/>
    <property type="project" value="TreeGrafter"/>
</dbReference>
<evidence type="ECO:0000313" key="2">
    <source>
        <dbReference type="EMBL" id="KAA6386035.1"/>
    </source>
</evidence>
<name>A0A5J4VUB8_9EUKA</name>
<dbReference type="PANTHER" id="PTHR11140">
    <property type="entry name" value="PRE-MRNA SPLICING FACTOR PRP8"/>
    <property type="match status" value="1"/>
</dbReference>
<dbReference type="GO" id="GO:0017070">
    <property type="term" value="F:U6 snRNA binding"/>
    <property type="evidence" value="ECO:0007669"/>
    <property type="project" value="TreeGrafter"/>
</dbReference>
<dbReference type="InterPro" id="IPR027652">
    <property type="entry name" value="PRP8"/>
</dbReference>
<dbReference type="GO" id="GO:0030619">
    <property type="term" value="F:U1 snRNA binding"/>
    <property type="evidence" value="ECO:0007669"/>
    <property type="project" value="TreeGrafter"/>
</dbReference>
<protein>
    <submittedName>
        <fullName evidence="2">Putative Pre-mRNA-processing-splicing factor 8A</fullName>
    </submittedName>
</protein>
<dbReference type="GO" id="GO:0005682">
    <property type="term" value="C:U5 snRNP"/>
    <property type="evidence" value="ECO:0007669"/>
    <property type="project" value="TreeGrafter"/>
</dbReference>
<dbReference type="AlphaFoldDB" id="A0A5J4VUB8"/>
<dbReference type="PANTHER" id="PTHR11140:SF0">
    <property type="entry name" value="PRE-MRNA-PROCESSING-SPLICING FACTOR 8"/>
    <property type="match status" value="1"/>
</dbReference>
<dbReference type="GO" id="GO:0000244">
    <property type="term" value="P:spliceosomal tri-snRNP complex assembly"/>
    <property type="evidence" value="ECO:0007669"/>
    <property type="project" value="TreeGrafter"/>
</dbReference>
<dbReference type="GO" id="GO:0071013">
    <property type="term" value="C:catalytic step 2 spliceosome"/>
    <property type="evidence" value="ECO:0007669"/>
    <property type="project" value="TreeGrafter"/>
</dbReference>
<reference evidence="2 3" key="1">
    <citation type="submission" date="2019-03" db="EMBL/GenBank/DDBJ databases">
        <title>Single cell metagenomics reveals metabolic interactions within the superorganism composed of flagellate Streblomastix strix and complex community of Bacteroidetes bacteria on its surface.</title>
        <authorList>
            <person name="Treitli S.C."/>
            <person name="Kolisko M."/>
            <person name="Husnik F."/>
            <person name="Keeling P."/>
            <person name="Hampl V."/>
        </authorList>
    </citation>
    <scope>NUCLEOTIDE SEQUENCE [LARGE SCALE GENOMIC DNA]</scope>
    <source>
        <strain evidence="2">ST1C</strain>
    </source>
</reference>
<organism evidence="2 3">
    <name type="scientific">Streblomastix strix</name>
    <dbReference type="NCBI Taxonomy" id="222440"/>
    <lineage>
        <taxon>Eukaryota</taxon>
        <taxon>Metamonada</taxon>
        <taxon>Preaxostyla</taxon>
        <taxon>Oxymonadida</taxon>
        <taxon>Streblomastigidae</taxon>
        <taxon>Streblomastix</taxon>
    </lineage>
</organism>
<dbReference type="Proteomes" id="UP000324800">
    <property type="component" value="Unassembled WGS sequence"/>
</dbReference>
<sequence length="248" mass="29099">MELPPEHLRAIFKAHGDMSSKTFRRDKRVYLGALKFIPHALYKLLENVPMPWEQVRNVKVLYHITGAITFVAEIPSVIEPLYIAQWGTMWILMRREKKQRSHFHRMRFPPFDDEEPPMDYADNFLDSEPLEAIQMNLLEDEDAAVIDWFYDGKKPLIDTRHVNGSTYKWWNLTVPQMATLYRLAGQLLSDLIDPNYFHLFDLPSFFTSKALSQVIPGGPRFEPLFRDVANEGGDDWDEFNDIQKIVIR</sequence>
<comment type="caution">
    <text evidence="2">The sequence shown here is derived from an EMBL/GenBank/DDBJ whole genome shotgun (WGS) entry which is preliminary data.</text>
</comment>
<evidence type="ECO:0000313" key="3">
    <source>
        <dbReference type="Proteomes" id="UP000324800"/>
    </source>
</evidence>